<reference evidence="1 2" key="1">
    <citation type="journal article" date="2019" name="Sci. Rep.">
        <title>Orb-weaving spider Araneus ventricosus genome elucidates the spidroin gene catalogue.</title>
        <authorList>
            <person name="Kono N."/>
            <person name="Nakamura H."/>
            <person name="Ohtoshi R."/>
            <person name="Moran D.A.P."/>
            <person name="Shinohara A."/>
            <person name="Yoshida Y."/>
            <person name="Fujiwara M."/>
            <person name="Mori M."/>
            <person name="Tomita M."/>
            <person name="Arakawa K."/>
        </authorList>
    </citation>
    <scope>NUCLEOTIDE SEQUENCE [LARGE SCALE GENOMIC DNA]</scope>
</reference>
<proteinExistence type="predicted"/>
<keyword evidence="2" id="KW-1185">Reference proteome</keyword>
<evidence type="ECO:0000313" key="2">
    <source>
        <dbReference type="Proteomes" id="UP000499080"/>
    </source>
</evidence>
<organism evidence="1 2">
    <name type="scientific">Araneus ventricosus</name>
    <name type="common">Orbweaver spider</name>
    <name type="synonym">Epeira ventricosa</name>
    <dbReference type="NCBI Taxonomy" id="182803"/>
    <lineage>
        <taxon>Eukaryota</taxon>
        <taxon>Metazoa</taxon>
        <taxon>Ecdysozoa</taxon>
        <taxon>Arthropoda</taxon>
        <taxon>Chelicerata</taxon>
        <taxon>Arachnida</taxon>
        <taxon>Araneae</taxon>
        <taxon>Araneomorphae</taxon>
        <taxon>Entelegynae</taxon>
        <taxon>Araneoidea</taxon>
        <taxon>Araneidae</taxon>
        <taxon>Araneus</taxon>
    </lineage>
</organism>
<dbReference type="EMBL" id="BGPR01006202">
    <property type="protein sequence ID" value="GBN16916.1"/>
    <property type="molecule type" value="Genomic_DNA"/>
</dbReference>
<name>A0A4Y2LTQ5_ARAVE</name>
<evidence type="ECO:0000313" key="1">
    <source>
        <dbReference type="EMBL" id="GBN16916.1"/>
    </source>
</evidence>
<dbReference type="AlphaFoldDB" id="A0A4Y2LTQ5"/>
<comment type="caution">
    <text evidence="1">The sequence shown here is derived from an EMBL/GenBank/DDBJ whole genome shotgun (WGS) entry which is preliminary data.</text>
</comment>
<dbReference type="Proteomes" id="UP000499080">
    <property type="component" value="Unassembled WGS sequence"/>
</dbReference>
<sequence length="105" mass="12121">MDVGSISDERPTVISQHCRVPIPLVPFFHVLMKTQLSGKKFKWESRKWIFKDILGRNPEIKPTYSPPDLCSFRPCHSLGTLLKLDRKHPKPVFLYFEEVSQVGGL</sequence>
<gene>
    <name evidence="1" type="ORF">AVEN_210180_1</name>
</gene>
<protein>
    <submittedName>
        <fullName evidence="1">Uncharacterized protein</fullName>
    </submittedName>
</protein>
<accession>A0A4Y2LTQ5</accession>